<evidence type="ECO:0000313" key="11">
    <source>
        <dbReference type="Proteomes" id="UP000784294"/>
    </source>
</evidence>
<comment type="caution">
    <text evidence="10">The sequence shown here is derived from an EMBL/GenBank/DDBJ whole genome shotgun (WGS) entry which is preliminary data.</text>
</comment>
<sequence>MQHTTKQFLRQSILRRLDGLVSRLTDYQVLKGKPAQIAEHEISNICWLVSEVFLEDPVFIEIRLTPSLYIIGDIYGQYCDLLRIFNVLGHPPNQKYLFLGNLIDRGSRSIETLTLLMAYKLLYPHHIYLLRGKHECEYVSKQYGFYEECTKRFSCRLWRSIVSAFDYMPLMASIEDRIFCSSGGLSPMLEFSGVRTLNDFKVRSNF</sequence>
<evidence type="ECO:0000256" key="2">
    <source>
        <dbReference type="ARBA" id="ARBA00013081"/>
    </source>
</evidence>
<dbReference type="Gene3D" id="3.60.21.10">
    <property type="match status" value="1"/>
</dbReference>
<dbReference type="PRINTS" id="PR00114">
    <property type="entry name" value="STPHPHTASE"/>
</dbReference>
<evidence type="ECO:0000259" key="9">
    <source>
        <dbReference type="SMART" id="SM00156"/>
    </source>
</evidence>
<dbReference type="GO" id="GO:0005634">
    <property type="term" value="C:nucleus"/>
    <property type="evidence" value="ECO:0007669"/>
    <property type="project" value="TreeGrafter"/>
</dbReference>
<dbReference type="InterPro" id="IPR006186">
    <property type="entry name" value="Ser/Thr-sp_prot-phosphatase"/>
</dbReference>
<accession>A0A3S5B174</accession>
<keyword evidence="5" id="KW-0904">Protein phosphatase</keyword>
<dbReference type="InterPro" id="IPR031675">
    <property type="entry name" value="STPPase_N"/>
</dbReference>
<dbReference type="Pfam" id="PF16891">
    <property type="entry name" value="STPPase_N"/>
    <property type="match status" value="1"/>
</dbReference>
<evidence type="ECO:0000256" key="4">
    <source>
        <dbReference type="ARBA" id="ARBA00022801"/>
    </source>
</evidence>
<dbReference type="GO" id="GO:0005737">
    <property type="term" value="C:cytoplasm"/>
    <property type="evidence" value="ECO:0007669"/>
    <property type="project" value="TreeGrafter"/>
</dbReference>
<dbReference type="EMBL" id="CAAALY010008449">
    <property type="protein sequence ID" value="VEL10246.1"/>
    <property type="molecule type" value="Genomic_DNA"/>
</dbReference>
<comment type="catalytic activity">
    <reaction evidence="8">
        <text>O-phospho-L-threonyl-[protein] + H2O = L-threonyl-[protein] + phosphate</text>
        <dbReference type="Rhea" id="RHEA:47004"/>
        <dbReference type="Rhea" id="RHEA-COMP:11060"/>
        <dbReference type="Rhea" id="RHEA-COMP:11605"/>
        <dbReference type="ChEBI" id="CHEBI:15377"/>
        <dbReference type="ChEBI" id="CHEBI:30013"/>
        <dbReference type="ChEBI" id="CHEBI:43474"/>
        <dbReference type="ChEBI" id="CHEBI:61977"/>
        <dbReference type="EC" id="3.1.3.16"/>
    </reaction>
</comment>
<evidence type="ECO:0000256" key="3">
    <source>
        <dbReference type="ARBA" id="ARBA00022723"/>
    </source>
</evidence>
<protein>
    <recommendedName>
        <fullName evidence="2">protein-serine/threonine phosphatase</fullName>
        <ecNumber evidence="2">3.1.3.16</ecNumber>
    </recommendedName>
</protein>
<dbReference type="EC" id="3.1.3.16" evidence="2"/>
<dbReference type="GO" id="GO:0004722">
    <property type="term" value="F:protein serine/threonine phosphatase activity"/>
    <property type="evidence" value="ECO:0007669"/>
    <property type="project" value="UniProtKB-EC"/>
</dbReference>
<dbReference type="PANTHER" id="PTHR11668">
    <property type="entry name" value="SERINE/THREONINE PROTEIN PHOSPHATASE"/>
    <property type="match status" value="1"/>
</dbReference>
<evidence type="ECO:0000256" key="5">
    <source>
        <dbReference type="ARBA" id="ARBA00022912"/>
    </source>
</evidence>
<dbReference type="AlphaFoldDB" id="A0A3S5B174"/>
<comment type="catalytic activity">
    <reaction evidence="7">
        <text>O-phospho-L-seryl-[protein] + H2O = L-seryl-[protein] + phosphate</text>
        <dbReference type="Rhea" id="RHEA:20629"/>
        <dbReference type="Rhea" id="RHEA-COMP:9863"/>
        <dbReference type="Rhea" id="RHEA-COMP:11604"/>
        <dbReference type="ChEBI" id="CHEBI:15377"/>
        <dbReference type="ChEBI" id="CHEBI:29999"/>
        <dbReference type="ChEBI" id="CHEBI:43474"/>
        <dbReference type="ChEBI" id="CHEBI:83421"/>
        <dbReference type="EC" id="3.1.3.16"/>
    </reaction>
</comment>
<dbReference type="PANTHER" id="PTHR11668:SF300">
    <property type="entry name" value="SERINE_THREONINE-PROTEIN PHOSPHATASE"/>
    <property type="match status" value="1"/>
</dbReference>
<comment type="cofactor">
    <cofactor evidence="1">
        <name>Mn(2+)</name>
        <dbReference type="ChEBI" id="CHEBI:29035"/>
    </cofactor>
</comment>
<organism evidence="10 11">
    <name type="scientific">Protopolystoma xenopodis</name>
    <dbReference type="NCBI Taxonomy" id="117903"/>
    <lineage>
        <taxon>Eukaryota</taxon>
        <taxon>Metazoa</taxon>
        <taxon>Spiralia</taxon>
        <taxon>Lophotrochozoa</taxon>
        <taxon>Platyhelminthes</taxon>
        <taxon>Monogenea</taxon>
        <taxon>Polyopisthocotylea</taxon>
        <taxon>Polystomatidea</taxon>
        <taxon>Polystomatidae</taxon>
        <taxon>Protopolystoma</taxon>
    </lineage>
</organism>
<dbReference type="Proteomes" id="UP000784294">
    <property type="component" value="Unassembled WGS sequence"/>
</dbReference>
<keyword evidence="11" id="KW-1185">Reference proteome</keyword>
<dbReference type="Pfam" id="PF00149">
    <property type="entry name" value="Metallophos"/>
    <property type="match status" value="1"/>
</dbReference>
<dbReference type="SMART" id="SM00156">
    <property type="entry name" value="PP2Ac"/>
    <property type="match status" value="1"/>
</dbReference>
<evidence type="ECO:0000313" key="10">
    <source>
        <dbReference type="EMBL" id="VEL10246.1"/>
    </source>
</evidence>
<feature type="domain" description="Serine/threonine specific protein phosphatases" evidence="9">
    <location>
        <begin position="37"/>
        <end position="206"/>
    </location>
</feature>
<dbReference type="SUPFAM" id="SSF56300">
    <property type="entry name" value="Metallo-dependent phosphatases"/>
    <property type="match status" value="1"/>
</dbReference>
<evidence type="ECO:0000256" key="8">
    <source>
        <dbReference type="ARBA" id="ARBA00048336"/>
    </source>
</evidence>
<keyword evidence="4" id="KW-0378">Hydrolase</keyword>
<keyword evidence="3" id="KW-0479">Metal-binding</keyword>
<proteinExistence type="predicted"/>
<dbReference type="GO" id="GO:0046872">
    <property type="term" value="F:metal ion binding"/>
    <property type="evidence" value="ECO:0007669"/>
    <property type="project" value="UniProtKB-KW"/>
</dbReference>
<dbReference type="InterPro" id="IPR050341">
    <property type="entry name" value="PP1_catalytic_subunit"/>
</dbReference>
<reference evidence="10" key="1">
    <citation type="submission" date="2018-11" db="EMBL/GenBank/DDBJ databases">
        <authorList>
            <consortium name="Pathogen Informatics"/>
        </authorList>
    </citation>
    <scope>NUCLEOTIDE SEQUENCE</scope>
</reference>
<evidence type="ECO:0000256" key="7">
    <source>
        <dbReference type="ARBA" id="ARBA00047761"/>
    </source>
</evidence>
<dbReference type="InterPro" id="IPR029052">
    <property type="entry name" value="Metallo-depent_PP-like"/>
</dbReference>
<evidence type="ECO:0000256" key="6">
    <source>
        <dbReference type="ARBA" id="ARBA00023211"/>
    </source>
</evidence>
<keyword evidence="6" id="KW-0464">Manganese</keyword>
<dbReference type="InterPro" id="IPR004843">
    <property type="entry name" value="Calcineurin-like_PHP"/>
</dbReference>
<evidence type="ECO:0000256" key="1">
    <source>
        <dbReference type="ARBA" id="ARBA00001936"/>
    </source>
</evidence>
<gene>
    <name evidence="10" type="ORF">PXEA_LOCUS3686</name>
</gene>
<name>A0A3S5B174_9PLAT</name>
<dbReference type="OrthoDB" id="6238899at2759"/>